<dbReference type="EMBL" id="SJKD01000004">
    <property type="protein sequence ID" value="TCC48703.1"/>
    <property type="molecule type" value="Genomic_DNA"/>
</dbReference>
<keyword evidence="2 7" id="KW-0808">Transferase</keyword>
<keyword evidence="8" id="KW-1185">Reference proteome</keyword>
<keyword evidence="3" id="KW-0949">S-adenosyl-L-methionine</keyword>
<dbReference type="GO" id="GO:0032259">
    <property type="term" value="P:methylation"/>
    <property type="evidence" value="ECO:0007669"/>
    <property type="project" value="UniProtKB-KW"/>
</dbReference>
<dbReference type="GO" id="GO:0008171">
    <property type="term" value="F:O-methyltransferase activity"/>
    <property type="evidence" value="ECO:0007669"/>
    <property type="project" value="InterPro"/>
</dbReference>
<dbReference type="Pfam" id="PF08100">
    <property type="entry name" value="Dimerisation"/>
    <property type="match status" value="1"/>
</dbReference>
<dbReference type="PIRSF" id="PIRSF005739">
    <property type="entry name" value="O-mtase"/>
    <property type="match status" value="1"/>
</dbReference>
<dbReference type="Pfam" id="PF00891">
    <property type="entry name" value="Methyltransf_2"/>
    <property type="match status" value="1"/>
</dbReference>
<evidence type="ECO:0000256" key="2">
    <source>
        <dbReference type="ARBA" id="ARBA00022679"/>
    </source>
</evidence>
<dbReference type="InterPro" id="IPR036388">
    <property type="entry name" value="WH-like_DNA-bd_sf"/>
</dbReference>
<comment type="caution">
    <text evidence="7">The sequence shown here is derived from an EMBL/GenBank/DDBJ whole genome shotgun (WGS) entry which is preliminary data.</text>
</comment>
<organism evidence="7 8">
    <name type="scientific">Kribbella capetownensis</name>
    <dbReference type="NCBI Taxonomy" id="1572659"/>
    <lineage>
        <taxon>Bacteria</taxon>
        <taxon>Bacillati</taxon>
        <taxon>Actinomycetota</taxon>
        <taxon>Actinomycetes</taxon>
        <taxon>Propionibacteriales</taxon>
        <taxon>Kribbellaceae</taxon>
        <taxon>Kribbella</taxon>
    </lineage>
</organism>
<gene>
    <name evidence="7" type="ORF">E0H75_19175</name>
</gene>
<dbReference type="PANTHER" id="PTHR43712:SF2">
    <property type="entry name" value="O-METHYLTRANSFERASE CICE"/>
    <property type="match status" value="1"/>
</dbReference>
<evidence type="ECO:0000259" key="6">
    <source>
        <dbReference type="Pfam" id="PF08100"/>
    </source>
</evidence>
<dbReference type="InterPro" id="IPR001077">
    <property type="entry name" value="COMT_C"/>
</dbReference>
<dbReference type="SUPFAM" id="SSF53335">
    <property type="entry name" value="S-adenosyl-L-methionine-dependent methyltransferases"/>
    <property type="match status" value="1"/>
</dbReference>
<dbReference type="Gene3D" id="1.10.287.1350">
    <property type="match status" value="1"/>
</dbReference>
<feature type="domain" description="O-methyltransferase C-terminal" evidence="5">
    <location>
        <begin position="122"/>
        <end position="330"/>
    </location>
</feature>
<dbReference type="GO" id="GO:0046983">
    <property type="term" value="F:protein dimerization activity"/>
    <property type="evidence" value="ECO:0007669"/>
    <property type="project" value="InterPro"/>
</dbReference>
<dbReference type="Proteomes" id="UP000293342">
    <property type="component" value="Unassembled WGS sequence"/>
</dbReference>
<proteinExistence type="predicted"/>
<evidence type="ECO:0000256" key="1">
    <source>
        <dbReference type="ARBA" id="ARBA00022603"/>
    </source>
</evidence>
<dbReference type="InterPro" id="IPR029063">
    <property type="entry name" value="SAM-dependent_MTases_sf"/>
</dbReference>
<dbReference type="SUPFAM" id="SSF46785">
    <property type="entry name" value="Winged helix' DNA-binding domain"/>
    <property type="match status" value="1"/>
</dbReference>
<evidence type="ECO:0000313" key="7">
    <source>
        <dbReference type="EMBL" id="TCC48703.1"/>
    </source>
</evidence>
<evidence type="ECO:0000313" key="8">
    <source>
        <dbReference type="Proteomes" id="UP000293342"/>
    </source>
</evidence>
<protein>
    <submittedName>
        <fullName evidence="7">Methyltransferase domain-containing protein</fullName>
    </submittedName>
</protein>
<keyword evidence="1 7" id="KW-0489">Methyltransferase</keyword>
<dbReference type="InterPro" id="IPR012967">
    <property type="entry name" value="COMT_dimerisation"/>
</dbReference>
<name>A0A4R0JNA8_9ACTN</name>
<dbReference type="PANTHER" id="PTHR43712">
    <property type="entry name" value="PUTATIVE (AFU_ORTHOLOGUE AFUA_4G14580)-RELATED"/>
    <property type="match status" value="1"/>
</dbReference>
<dbReference type="AlphaFoldDB" id="A0A4R0JNA8"/>
<evidence type="ECO:0000256" key="4">
    <source>
        <dbReference type="PIRSR" id="PIRSR005739-1"/>
    </source>
</evidence>
<dbReference type="InterPro" id="IPR016461">
    <property type="entry name" value="COMT-like"/>
</dbReference>
<dbReference type="OrthoDB" id="4145676at2"/>
<evidence type="ECO:0000256" key="3">
    <source>
        <dbReference type="ARBA" id="ARBA00022691"/>
    </source>
</evidence>
<sequence length="352" mass="37857">MRCGVRPANVEGMTNDIDPRTDHDLLRGATATKVLTAAAELGVADLLADGPQSTEDLAKRIGAHPPSLYRVLRMLSGLGFVTQRQPDEFALTDLGTTLRTGTPASIHALMTMLWGPEAWSAWGELAWTVRTGETGWSRAHGMSWIDFYNRRPQASANFNKAMSQHTRAAAPALIEAAQLDRFRTCVDIGGGDGTLLAEMLQAQPTLEGIDFDLESGLGAAAATLTAAGVSDRCRIEAGDFFDAVPGGGDVYLLKQILHDWDDKAVVAILRSCRAAMSPDARLLVLERLLPELTGPDDLPTLLVDLHMLVITGGRERTADEFRGLLEQADFTTVAVSESLPPFGYHVIEAAPA</sequence>
<dbReference type="Gene3D" id="3.40.50.150">
    <property type="entry name" value="Vaccinia Virus protein VP39"/>
    <property type="match status" value="1"/>
</dbReference>
<dbReference type="PROSITE" id="PS51683">
    <property type="entry name" value="SAM_OMT_II"/>
    <property type="match status" value="1"/>
</dbReference>
<dbReference type="InterPro" id="IPR036390">
    <property type="entry name" value="WH_DNA-bd_sf"/>
</dbReference>
<feature type="active site" description="Proton acceptor" evidence="4">
    <location>
        <position position="258"/>
    </location>
</feature>
<dbReference type="Gene3D" id="1.10.10.10">
    <property type="entry name" value="Winged helix-like DNA-binding domain superfamily/Winged helix DNA-binding domain"/>
    <property type="match status" value="1"/>
</dbReference>
<feature type="domain" description="O-methyltransferase dimerisation" evidence="6">
    <location>
        <begin position="24"/>
        <end position="98"/>
    </location>
</feature>
<evidence type="ECO:0000259" key="5">
    <source>
        <dbReference type="Pfam" id="PF00891"/>
    </source>
</evidence>
<accession>A0A4R0JNA8</accession>
<reference evidence="7 8" key="1">
    <citation type="submission" date="2019-02" db="EMBL/GenBank/DDBJ databases">
        <title>Kribbella capetownensis sp. nov. and Kribbella speibonae sp. nov., isolated from soil.</title>
        <authorList>
            <person name="Curtis S.M."/>
            <person name="Norton I."/>
            <person name="Everest G.J."/>
            <person name="Meyers P.R."/>
        </authorList>
    </citation>
    <scope>NUCLEOTIDE SEQUENCE [LARGE SCALE GENOMIC DNA]</scope>
    <source>
        <strain evidence="7 8">YM53</strain>
    </source>
</reference>